<dbReference type="PANTHER" id="PTHR30154:SF34">
    <property type="entry name" value="TRANSCRIPTIONAL REGULATOR AZLB"/>
    <property type="match status" value="1"/>
</dbReference>
<dbReference type="STRING" id="398578.Daci_2839"/>
<evidence type="ECO:0000313" key="6">
    <source>
        <dbReference type="Proteomes" id="UP000000784"/>
    </source>
</evidence>
<name>A9BVW4_DELAS</name>
<dbReference type="Proteomes" id="UP000000784">
    <property type="component" value="Chromosome"/>
</dbReference>
<dbReference type="CDD" id="cd00090">
    <property type="entry name" value="HTH_ARSR"/>
    <property type="match status" value="1"/>
</dbReference>
<dbReference type="Gene3D" id="3.30.70.920">
    <property type="match status" value="1"/>
</dbReference>
<dbReference type="Gene3D" id="1.10.10.10">
    <property type="entry name" value="Winged helix-like DNA-binding domain superfamily/Winged helix DNA-binding domain"/>
    <property type="match status" value="1"/>
</dbReference>
<dbReference type="HOGENOM" id="CLU_091233_0_1_4"/>
<keyword evidence="2" id="KW-0238">DNA-binding</keyword>
<evidence type="ECO:0000313" key="5">
    <source>
        <dbReference type="EMBL" id="ABX35477.1"/>
    </source>
</evidence>
<accession>A9BVW4</accession>
<dbReference type="GO" id="GO:0043565">
    <property type="term" value="F:sequence-specific DNA binding"/>
    <property type="evidence" value="ECO:0007669"/>
    <property type="project" value="InterPro"/>
</dbReference>
<dbReference type="SUPFAM" id="SSF54909">
    <property type="entry name" value="Dimeric alpha+beta barrel"/>
    <property type="match status" value="1"/>
</dbReference>
<dbReference type="InterPro" id="IPR019888">
    <property type="entry name" value="Tscrpt_reg_AsnC-like"/>
</dbReference>
<dbReference type="SMART" id="SM00344">
    <property type="entry name" value="HTH_ASNC"/>
    <property type="match status" value="1"/>
</dbReference>
<evidence type="ECO:0000256" key="3">
    <source>
        <dbReference type="ARBA" id="ARBA00023163"/>
    </source>
</evidence>
<dbReference type="SUPFAM" id="SSF46785">
    <property type="entry name" value="Winged helix' DNA-binding domain"/>
    <property type="match status" value="1"/>
</dbReference>
<proteinExistence type="predicted"/>
<evidence type="ECO:0000256" key="1">
    <source>
        <dbReference type="ARBA" id="ARBA00023015"/>
    </source>
</evidence>
<keyword evidence="6" id="KW-1185">Reference proteome</keyword>
<sequence>MQKARFGASSRNIRSFRPPRPRFLLLPMPAIALDTFDRAILDVLQRDNLTPQRLIAEQVHLSAPAVQRRIRRLQELGVITANVAVVDPVRTGRPLTVLINVQLANERPDLSLAFRARVAREPAVQQCYYVTGEADYSLIVTAADMQEYQALAARLFSGDDNIRRYTTSIALERIKTGLQLPMAEHKPDNETS</sequence>
<dbReference type="EMBL" id="CP000884">
    <property type="protein sequence ID" value="ABX35477.1"/>
    <property type="molecule type" value="Genomic_DNA"/>
</dbReference>
<dbReference type="GO" id="GO:0043200">
    <property type="term" value="P:response to amino acid"/>
    <property type="evidence" value="ECO:0007669"/>
    <property type="project" value="TreeGrafter"/>
</dbReference>
<evidence type="ECO:0000259" key="4">
    <source>
        <dbReference type="PROSITE" id="PS50956"/>
    </source>
</evidence>
<keyword evidence="1" id="KW-0805">Transcription regulation</keyword>
<dbReference type="Pfam" id="PF13412">
    <property type="entry name" value="HTH_24"/>
    <property type="match status" value="1"/>
</dbReference>
<feature type="domain" description="HTH asnC-type" evidence="4">
    <location>
        <begin position="33"/>
        <end position="94"/>
    </location>
</feature>
<dbReference type="InterPro" id="IPR011008">
    <property type="entry name" value="Dimeric_a/b-barrel"/>
</dbReference>
<dbReference type="PANTHER" id="PTHR30154">
    <property type="entry name" value="LEUCINE-RESPONSIVE REGULATORY PROTEIN"/>
    <property type="match status" value="1"/>
</dbReference>
<dbReference type="Pfam" id="PF01037">
    <property type="entry name" value="AsnC_trans_reg"/>
    <property type="match status" value="1"/>
</dbReference>
<organism evidence="5 6">
    <name type="scientific">Delftia acidovorans (strain DSM 14801 / SPH-1)</name>
    <dbReference type="NCBI Taxonomy" id="398578"/>
    <lineage>
        <taxon>Bacteria</taxon>
        <taxon>Pseudomonadati</taxon>
        <taxon>Pseudomonadota</taxon>
        <taxon>Betaproteobacteria</taxon>
        <taxon>Burkholderiales</taxon>
        <taxon>Comamonadaceae</taxon>
        <taxon>Delftia</taxon>
    </lineage>
</organism>
<dbReference type="InterPro" id="IPR019887">
    <property type="entry name" value="Tscrpt_reg_AsnC/Lrp_C"/>
</dbReference>
<dbReference type="eggNOG" id="COG1522">
    <property type="taxonomic scope" value="Bacteria"/>
</dbReference>
<reference evidence="6" key="2">
    <citation type="submission" date="2007-11" db="EMBL/GenBank/DDBJ databases">
        <title>Complete sequence of Delftia acidovorans DSM 14801 / SPH-1.</title>
        <authorList>
            <person name="Copeland A."/>
            <person name="Lucas S."/>
            <person name="Lapidus A."/>
            <person name="Barry K."/>
            <person name="Glavina del Rio T."/>
            <person name="Dalin E."/>
            <person name="Tice H."/>
            <person name="Pitluck S."/>
            <person name="Lowry S."/>
            <person name="Clum A."/>
            <person name="Schmutz J."/>
            <person name="Larimer F."/>
            <person name="Land M."/>
            <person name="Hauser L."/>
            <person name="Kyrpides N."/>
            <person name="Kim E."/>
            <person name="Schleheck D."/>
            <person name="Richardson P."/>
        </authorList>
    </citation>
    <scope>NUCLEOTIDE SEQUENCE [LARGE SCALE GENOMIC DNA]</scope>
    <source>
        <strain evidence="6">DSM 14801 / SPH-1</strain>
    </source>
</reference>
<dbReference type="InterPro" id="IPR011991">
    <property type="entry name" value="ArsR-like_HTH"/>
</dbReference>
<dbReference type="InterPro" id="IPR000485">
    <property type="entry name" value="AsnC-type_HTH_dom"/>
</dbReference>
<dbReference type="KEGG" id="dac:Daci_2839"/>
<dbReference type="GO" id="GO:0006355">
    <property type="term" value="P:regulation of DNA-templated transcription"/>
    <property type="evidence" value="ECO:0007669"/>
    <property type="project" value="UniProtKB-ARBA"/>
</dbReference>
<evidence type="ECO:0000256" key="2">
    <source>
        <dbReference type="ARBA" id="ARBA00023125"/>
    </source>
</evidence>
<dbReference type="AlphaFoldDB" id="A9BVW4"/>
<dbReference type="InterPro" id="IPR036388">
    <property type="entry name" value="WH-like_DNA-bd_sf"/>
</dbReference>
<dbReference type="InterPro" id="IPR036390">
    <property type="entry name" value="WH_DNA-bd_sf"/>
</dbReference>
<dbReference type="PRINTS" id="PR00033">
    <property type="entry name" value="HTHASNC"/>
</dbReference>
<keyword evidence="3" id="KW-0804">Transcription</keyword>
<dbReference type="GO" id="GO:0005829">
    <property type="term" value="C:cytosol"/>
    <property type="evidence" value="ECO:0007669"/>
    <property type="project" value="TreeGrafter"/>
</dbReference>
<protein>
    <submittedName>
        <fullName evidence="5">Transcriptional regulator, AsnC family</fullName>
    </submittedName>
</protein>
<gene>
    <name evidence="5" type="ordered locus">Daci_2839</name>
</gene>
<dbReference type="PROSITE" id="PS50956">
    <property type="entry name" value="HTH_ASNC_2"/>
    <property type="match status" value="1"/>
</dbReference>
<reference evidence="5 6" key="1">
    <citation type="journal article" date="2004" name="Appl. Environ. Microbiol.">
        <title>Mineralization of individual congeners of linear alkylbenzenesulfonate by defined pairs of heterotrophic bacteria.</title>
        <authorList>
            <person name="Schleheck D."/>
            <person name="Knepper T.P."/>
            <person name="Fischer K."/>
            <person name="Cook A.M."/>
        </authorList>
    </citation>
    <scope>NUCLEOTIDE SEQUENCE [LARGE SCALE GENOMIC DNA]</scope>
    <source>
        <strain evidence="6">DSM 14801 / SPH-1</strain>
    </source>
</reference>